<dbReference type="CDD" id="cd12117">
    <property type="entry name" value="A_NRPS_Srf_like"/>
    <property type="match status" value="1"/>
</dbReference>
<dbReference type="Pfam" id="PF13193">
    <property type="entry name" value="AMP-binding_C"/>
    <property type="match status" value="1"/>
</dbReference>
<accession>A0ABW4Z120</accession>
<dbReference type="InterPro" id="IPR036736">
    <property type="entry name" value="ACP-like_sf"/>
</dbReference>
<dbReference type="PROSITE" id="PS50075">
    <property type="entry name" value="CARRIER"/>
    <property type="match status" value="1"/>
</dbReference>
<dbReference type="PANTHER" id="PTHR45527:SF1">
    <property type="entry name" value="FATTY ACID SYNTHASE"/>
    <property type="match status" value="1"/>
</dbReference>
<sequence length="627" mass="66515">MPAFNRDATVHGAFARRTFAAPFAIAIAEAGATHSYDALERRSNRLARYLEARGIRRGERVALLTQRSADTVVAMLAILKVGAAFVPLDPAYPPARLAGMLHDAAPALVIGRAALAPDIAEAAVDRFVEQASALAAADAFPAEALPERAEAGDPAYVMYTSGSTGRPKGVVVPHRAIVRLVSEQNYARFAPDEVILHLAPLAFDASTFEIWGALLNGARLAVVPGAQPSLDDIVGAVAAHGVTTAWFTAGLFHLLVDQRLEGLRPLRQILTGGDVVSPTHVRRARQALPGCRFVNGYGPTENTTFSTCHPIETDEDRPLPIGRPIAHSTAHVLDEELRPVAAGETGQLCVGGEGLAIGYLNAPELTAGKFRFVPSVGERLYLTGDVARCRPDGVYEFLGRMDQQVKIDGKRIEIEEIETALRNEPDVADVAVVACGDTAAGNKRLLAFMKPAPQASHEGLVRTMGERLRRVLPAYMVPSGFHVVDALPLTANGKIDRAQLAALTVTAPPVAASLAPVAAPGTGIEATVARIWGEVLGLSHVPRDVSFFELGGTSLRLMSLHARLGGLGWSPLTLVELFDHPTVASLAARLEAGSASDARLDVEAAARAGSRQAALRRLRDTRLGRAS</sequence>
<dbReference type="InterPro" id="IPR009081">
    <property type="entry name" value="PP-bd_ACP"/>
</dbReference>
<keyword evidence="5" id="KW-1185">Reference proteome</keyword>
<keyword evidence="2" id="KW-0597">Phosphoprotein</keyword>
<evidence type="ECO:0000256" key="1">
    <source>
        <dbReference type="ARBA" id="ARBA00022450"/>
    </source>
</evidence>
<dbReference type="SMART" id="SM00823">
    <property type="entry name" value="PKS_PP"/>
    <property type="match status" value="1"/>
</dbReference>
<dbReference type="Gene3D" id="1.10.1200.10">
    <property type="entry name" value="ACP-like"/>
    <property type="match status" value="1"/>
</dbReference>
<dbReference type="PANTHER" id="PTHR45527">
    <property type="entry name" value="NONRIBOSOMAL PEPTIDE SYNTHETASE"/>
    <property type="match status" value="1"/>
</dbReference>
<evidence type="ECO:0000313" key="5">
    <source>
        <dbReference type="Proteomes" id="UP001597299"/>
    </source>
</evidence>
<dbReference type="EMBL" id="JBHUHD010000001">
    <property type="protein sequence ID" value="MFD2141897.1"/>
    <property type="molecule type" value="Genomic_DNA"/>
</dbReference>
<evidence type="ECO:0000313" key="4">
    <source>
        <dbReference type="EMBL" id="MFD2141897.1"/>
    </source>
</evidence>
<evidence type="ECO:0000256" key="2">
    <source>
        <dbReference type="ARBA" id="ARBA00022553"/>
    </source>
</evidence>
<dbReference type="InterPro" id="IPR025110">
    <property type="entry name" value="AMP-bd_C"/>
</dbReference>
<evidence type="ECO:0000259" key="3">
    <source>
        <dbReference type="PROSITE" id="PS50075"/>
    </source>
</evidence>
<dbReference type="RefSeq" id="WP_213351683.1">
    <property type="nucleotide sequence ID" value="NZ_JAHBGB010000006.1"/>
</dbReference>
<feature type="domain" description="Carrier" evidence="3">
    <location>
        <begin position="519"/>
        <end position="594"/>
    </location>
</feature>
<dbReference type="InterPro" id="IPR020459">
    <property type="entry name" value="AMP-binding"/>
</dbReference>
<dbReference type="Gene3D" id="3.30.300.30">
    <property type="match status" value="1"/>
</dbReference>
<dbReference type="PRINTS" id="PR00154">
    <property type="entry name" value="AMPBINDING"/>
</dbReference>
<protein>
    <submittedName>
        <fullName evidence="4">Amino acid adenylation domain-containing protein</fullName>
    </submittedName>
</protein>
<dbReference type="Proteomes" id="UP001597299">
    <property type="component" value="Unassembled WGS sequence"/>
</dbReference>
<name>A0ABW4Z120_9HYPH</name>
<dbReference type="SUPFAM" id="SSF47336">
    <property type="entry name" value="ACP-like"/>
    <property type="match status" value="1"/>
</dbReference>
<reference evidence="5" key="1">
    <citation type="journal article" date="2019" name="Int. J. Syst. Evol. Microbiol.">
        <title>The Global Catalogue of Microorganisms (GCM) 10K type strain sequencing project: providing services to taxonomists for standard genome sequencing and annotation.</title>
        <authorList>
            <consortium name="The Broad Institute Genomics Platform"/>
            <consortium name="The Broad Institute Genome Sequencing Center for Infectious Disease"/>
            <person name="Wu L."/>
            <person name="Ma J."/>
        </authorList>
    </citation>
    <scope>NUCLEOTIDE SEQUENCE [LARGE SCALE GENOMIC DNA]</scope>
    <source>
        <strain evidence="5">CCM 7435</strain>
    </source>
</reference>
<dbReference type="InterPro" id="IPR000873">
    <property type="entry name" value="AMP-dep_synth/lig_dom"/>
</dbReference>
<dbReference type="PROSITE" id="PS00455">
    <property type="entry name" value="AMP_BINDING"/>
    <property type="match status" value="1"/>
</dbReference>
<dbReference type="InterPro" id="IPR020845">
    <property type="entry name" value="AMP-binding_CS"/>
</dbReference>
<dbReference type="InterPro" id="IPR020806">
    <property type="entry name" value="PKS_PP-bd"/>
</dbReference>
<dbReference type="Gene3D" id="2.30.38.10">
    <property type="entry name" value="Luciferase, Domain 3"/>
    <property type="match status" value="1"/>
</dbReference>
<comment type="caution">
    <text evidence="4">The sequence shown here is derived from an EMBL/GenBank/DDBJ whole genome shotgun (WGS) entry which is preliminary data.</text>
</comment>
<dbReference type="NCBIfam" id="TIGR01733">
    <property type="entry name" value="AA-adenyl-dom"/>
    <property type="match status" value="1"/>
</dbReference>
<dbReference type="Pfam" id="PF00550">
    <property type="entry name" value="PP-binding"/>
    <property type="match status" value="1"/>
</dbReference>
<dbReference type="InterPro" id="IPR045851">
    <property type="entry name" value="AMP-bd_C_sf"/>
</dbReference>
<proteinExistence type="predicted"/>
<dbReference type="InterPro" id="IPR010071">
    <property type="entry name" value="AA_adenyl_dom"/>
</dbReference>
<dbReference type="Gene3D" id="3.40.50.980">
    <property type="match status" value="2"/>
</dbReference>
<dbReference type="SUPFAM" id="SSF56801">
    <property type="entry name" value="Acetyl-CoA synthetase-like"/>
    <property type="match status" value="1"/>
</dbReference>
<dbReference type="Pfam" id="PF00501">
    <property type="entry name" value="AMP-binding"/>
    <property type="match status" value="1"/>
</dbReference>
<keyword evidence="1" id="KW-0596">Phosphopantetheine</keyword>
<organism evidence="4 5">
    <name type="scientific">Ancylobacter oerskovii</name>
    <dbReference type="NCBI Taxonomy" id="459519"/>
    <lineage>
        <taxon>Bacteria</taxon>
        <taxon>Pseudomonadati</taxon>
        <taxon>Pseudomonadota</taxon>
        <taxon>Alphaproteobacteria</taxon>
        <taxon>Hyphomicrobiales</taxon>
        <taxon>Xanthobacteraceae</taxon>
        <taxon>Ancylobacter</taxon>
    </lineage>
</organism>
<gene>
    <name evidence="4" type="ORF">ACFSNC_15920</name>
</gene>